<comment type="caution">
    <text evidence="2">The sequence shown here is derived from an EMBL/GenBank/DDBJ whole genome shotgun (WGS) entry which is preliminary data.</text>
</comment>
<evidence type="ECO:0000313" key="3">
    <source>
        <dbReference type="Proteomes" id="UP000326396"/>
    </source>
</evidence>
<accession>A0A5N6MZV3</accession>
<name>A0A5N6MZV3_9ASTR</name>
<sequence>MARRRKRTTAISSDSESDSKPSEPKSTPKPSKPKANPKDIHSLMHSDSYIQIVKWSFNAQQKMFTLIKVNGGIKVLDIMQLMLLAPPFMFDLEKLPLDNPDNGSDGRIAIKWVKVELSTRLYRDKQPSEGRSYSSEEALLSKGNLLLLKAVQDKLLRKANT</sequence>
<feature type="region of interest" description="Disordered" evidence="1">
    <location>
        <begin position="1"/>
        <end position="40"/>
    </location>
</feature>
<keyword evidence="3" id="KW-1185">Reference proteome</keyword>
<dbReference type="EMBL" id="SZYD01000014">
    <property type="protein sequence ID" value="KAD4179781.1"/>
    <property type="molecule type" value="Genomic_DNA"/>
</dbReference>
<dbReference type="AlphaFoldDB" id="A0A5N6MZV3"/>
<protein>
    <submittedName>
        <fullName evidence="2">Uncharacterized protein</fullName>
    </submittedName>
</protein>
<evidence type="ECO:0000313" key="2">
    <source>
        <dbReference type="EMBL" id="KAD4179781.1"/>
    </source>
</evidence>
<reference evidence="2 3" key="1">
    <citation type="submission" date="2019-05" db="EMBL/GenBank/DDBJ databases">
        <title>Mikania micrantha, genome provides insights into the molecular mechanism of rapid growth.</title>
        <authorList>
            <person name="Liu B."/>
        </authorList>
    </citation>
    <scope>NUCLEOTIDE SEQUENCE [LARGE SCALE GENOMIC DNA]</scope>
    <source>
        <strain evidence="2">NLD-2019</strain>
        <tissue evidence="2">Leaf</tissue>
    </source>
</reference>
<proteinExistence type="predicted"/>
<dbReference type="Proteomes" id="UP000326396">
    <property type="component" value="Linkage Group LG4"/>
</dbReference>
<evidence type="ECO:0000256" key="1">
    <source>
        <dbReference type="SAM" id="MobiDB-lite"/>
    </source>
</evidence>
<gene>
    <name evidence="2" type="ORF">E3N88_28372</name>
</gene>
<organism evidence="2 3">
    <name type="scientific">Mikania micrantha</name>
    <name type="common">bitter vine</name>
    <dbReference type="NCBI Taxonomy" id="192012"/>
    <lineage>
        <taxon>Eukaryota</taxon>
        <taxon>Viridiplantae</taxon>
        <taxon>Streptophyta</taxon>
        <taxon>Embryophyta</taxon>
        <taxon>Tracheophyta</taxon>
        <taxon>Spermatophyta</taxon>
        <taxon>Magnoliopsida</taxon>
        <taxon>eudicotyledons</taxon>
        <taxon>Gunneridae</taxon>
        <taxon>Pentapetalae</taxon>
        <taxon>asterids</taxon>
        <taxon>campanulids</taxon>
        <taxon>Asterales</taxon>
        <taxon>Asteraceae</taxon>
        <taxon>Asteroideae</taxon>
        <taxon>Heliantheae alliance</taxon>
        <taxon>Eupatorieae</taxon>
        <taxon>Mikania</taxon>
    </lineage>
</organism>